<organism evidence="1 2">
    <name type="scientific">Nelumbo nucifera</name>
    <name type="common">Sacred lotus</name>
    <dbReference type="NCBI Taxonomy" id="4432"/>
    <lineage>
        <taxon>Eukaryota</taxon>
        <taxon>Viridiplantae</taxon>
        <taxon>Streptophyta</taxon>
        <taxon>Embryophyta</taxon>
        <taxon>Tracheophyta</taxon>
        <taxon>Spermatophyta</taxon>
        <taxon>Magnoliopsida</taxon>
        <taxon>Proteales</taxon>
        <taxon>Nelumbonaceae</taxon>
        <taxon>Nelumbo</taxon>
    </lineage>
</organism>
<gene>
    <name evidence="1" type="ORF">HUJ06_024985</name>
</gene>
<name>A0A822XU49_NELNU</name>
<dbReference type="Proteomes" id="UP000607653">
    <property type="component" value="Unassembled WGS sequence"/>
</dbReference>
<protein>
    <submittedName>
        <fullName evidence="1">Uncharacterized protein</fullName>
    </submittedName>
</protein>
<evidence type="ECO:0000313" key="2">
    <source>
        <dbReference type="Proteomes" id="UP000607653"/>
    </source>
</evidence>
<proteinExistence type="predicted"/>
<sequence length="34" mass="3814">MDEESCVCISFDAKYPINRFRNGSVYVDNGGTLI</sequence>
<dbReference type="AlphaFoldDB" id="A0A822XU49"/>
<keyword evidence="2" id="KW-1185">Reference proteome</keyword>
<reference evidence="1 2" key="1">
    <citation type="journal article" date="2020" name="Mol. Biol. Evol.">
        <title>Distinct Expression and Methylation Patterns for Genes with Different Fates following a Single Whole-Genome Duplication in Flowering Plants.</title>
        <authorList>
            <person name="Shi T."/>
            <person name="Rahmani R.S."/>
            <person name="Gugger P.F."/>
            <person name="Wang M."/>
            <person name="Li H."/>
            <person name="Zhang Y."/>
            <person name="Li Z."/>
            <person name="Wang Q."/>
            <person name="Van de Peer Y."/>
            <person name="Marchal K."/>
            <person name="Chen J."/>
        </authorList>
    </citation>
    <scope>NUCLEOTIDE SEQUENCE [LARGE SCALE GENOMIC DNA]</scope>
    <source>
        <tissue evidence="1">Leaf</tissue>
    </source>
</reference>
<evidence type="ECO:0000313" key="1">
    <source>
        <dbReference type="EMBL" id="DAD23522.1"/>
    </source>
</evidence>
<comment type="caution">
    <text evidence="1">The sequence shown here is derived from an EMBL/GenBank/DDBJ whole genome shotgun (WGS) entry which is preliminary data.</text>
</comment>
<accession>A0A822XU49</accession>
<dbReference type="EMBL" id="DUZY01000001">
    <property type="protein sequence ID" value="DAD23522.1"/>
    <property type="molecule type" value="Genomic_DNA"/>
</dbReference>